<dbReference type="SUPFAM" id="SSF55298">
    <property type="entry name" value="YjgF-like"/>
    <property type="match status" value="1"/>
</dbReference>
<evidence type="ECO:0000313" key="1">
    <source>
        <dbReference type="EMBL" id="MFD2472075.1"/>
    </source>
</evidence>
<reference evidence="2" key="1">
    <citation type="journal article" date="2019" name="Int. J. Syst. Evol. Microbiol.">
        <title>The Global Catalogue of Microorganisms (GCM) 10K type strain sequencing project: providing services to taxonomists for standard genome sequencing and annotation.</title>
        <authorList>
            <consortium name="The Broad Institute Genomics Platform"/>
            <consortium name="The Broad Institute Genome Sequencing Center for Infectious Disease"/>
            <person name="Wu L."/>
            <person name="Ma J."/>
        </authorList>
    </citation>
    <scope>NUCLEOTIDE SEQUENCE [LARGE SCALE GENOMIC DNA]</scope>
    <source>
        <strain evidence="2">CGMCC 4.7641</strain>
    </source>
</reference>
<dbReference type="CDD" id="cd00448">
    <property type="entry name" value="YjgF_YER057c_UK114_family"/>
    <property type="match status" value="1"/>
</dbReference>
<accession>A0ABW5HFX1</accession>
<dbReference type="Gene3D" id="3.30.1330.40">
    <property type="entry name" value="RutC-like"/>
    <property type="match status" value="1"/>
</dbReference>
<dbReference type="InterPro" id="IPR006175">
    <property type="entry name" value="YjgF/YER057c/UK114"/>
</dbReference>
<protein>
    <submittedName>
        <fullName evidence="1">RidA family protein</fullName>
        <ecNumber evidence="1">3.5.-.-</ecNumber>
    </submittedName>
</protein>
<dbReference type="Proteomes" id="UP001597483">
    <property type="component" value="Unassembled WGS sequence"/>
</dbReference>
<evidence type="ECO:0000313" key="2">
    <source>
        <dbReference type="Proteomes" id="UP001597483"/>
    </source>
</evidence>
<dbReference type="EC" id="3.5.-.-" evidence="1"/>
<dbReference type="EMBL" id="JBHUKS010000026">
    <property type="protein sequence ID" value="MFD2472075.1"/>
    <property type="molecule type" value="Genomic_DNA"/>
</dbReference>
<gene>
    <name evidence="1" type="ORF">ACFSVL_32085</name>
</gene>
<name>A0ABW5HFX1_9PSEU</name>
<dbReference type="InterPro" id="IPR035959">
    <property type="entry name" value="RutC-like_sf"/>
</dbReference>
<sequence>MTDTAAFEVRSTGEFAFVGSPVPEPHPGGRSLAEEIRAAMAGVQAGLESVGCALTDVVKATCYLAEDSYRGDFWGAWAEWFPADAHPVRLTLVAALPHRDRVRLEVLAERA</sequence>
<dbReference type="GO" id="GO:0016787">
    <property type="term" value="F:hydrolase activity"/>
    <property type="evidence" value="ECO:0007669"/>
    <property type="project" value="UniProtKB-KW"/>
</dbReference>
<dbReference type="Pfam" id="PF01042">
    <property type="entry name" value="Ribonuc_L-PSP"/>
    <property type="match status" value="1"/>
</dbReference>
<proteinExistence type="predicted"/>
<dbReference type="RefSeq" id="WP_378309446.1">
    <property type="nucleotide sequence ID" value="NZ_JBHUKS010000026.1"/>
</dbReference>
<organism evidence="1 2">
    <name type="scientific">Amycolatopsis silviterrae</name>
    <dbReference type="NCBI Taxonomy" id="1656914"/>
    <lineage>
        <taxon>Bacteria</taxon>
        <taxon>Bacillati</taxon>
        <taxon>Actinomycetota</taxon>
        <taxon>Actinomycetes</taxon>
        <taxon>Pseudonocardiales</taxon>
        <taxon>Pseudonocardiaceae</taxon>
        <taxon>Amycolatopsis</taxon>
    </lineage>
</organism>
<keyword evidence="1" id="KW-0378">Hydrolase</keyword>
<keyword evidence="2" id="KW-1185">Reference proteome</keyword>
<comment type="caution">
    <text evidence="1">The sequence shown here is derived from an EMBL/GenBank/DDBJ whole genome shotgun (WGS) entry which is preliminary data.</text>
</comment>